<dbReference type="SUPFAM" id="SSF55315">
    <property type="entry name" value="L30e-like"/>
    <property type="match status" value="1"/>
</dbReference>
<dbReference type="OrthoDB" id="9794400at2"/>
<dbReference type="CDD" id="cd18095">
    <property type="entry name" value="SpoU-like_rRNA-MTase"/>
    <property type="match status" value="1"/>
</dbReference>
<dbReference type="AlphaFoldDB" id="A0A2G1VXU5"/>
<evidence type="ECO:0000259" key="4">
    <source>
        <dbReference type="Pfam" id="PF00588"/>
    </source>
</evidence>
<sequence length="302" mass="33150">MTNNHSKSVDPPCAFVTPDRHTFSTTRTNGPERLPETIRDLDDPRLSPYRNLRHRETDDGFIAEGSVVVGRLLQSDLGVQSVLIHTGRESKHLPLIPEEVPVYLIDRELGKELAGYDFHRGVLAHGVCPTIHPMEAFRDTAQPSLALALVGLSDPENVGSLLRSAAALGVRDILLGPQTISPMTRRVIRVSMASVFRHRFYHFDKPAEQLRDLASAGFASIATLLDDSAIPLIDLSDSITSERRILIVGNEANGVPPEIAEAATHRSTLPMRNNTDSLNVGVASAIFLYELTRSCGTDHVER</sequence>
<evidence type="ECO:0000313" key="6">
    <source>
        <dbReference type="Proteomes" id="UP000225740"/>
    </source>
</evidence>
<dbReference type="GO" id="GO:0003723">
    <property type="term" value="F:RNA binding"/>
    <property type="evidence" value="ECO:0007669"/>
    <property type="project" value="InterPro"/>
</dbReference>
<dbReference type="PANTHER" id="PTHR43191">
    <property type="entry name" value="RRNA METHYLTRANSFERASE 3"/>
    <property type="match status" value="1"/>
</dbReference>
<feature type="region of interest" description="Disordered" evidence="3">
    <location>
        <begin position="1"/>
        <end position="42"/>
    </location>
</feature>
<comment type="caution">
    <text evidence="5">The sequence shown here is derived from an EMBL/GenBank/DDBJ whole genome shotgun (WGS) entry which is preliminary data.</text>
</comment>
<evidence type="ECO:0000313" key="5">
    <source>
        <dbReference type="EMBL" id="PHQ31608.1"/>
    </source>
</evidence>
<accession>A0A2G1VXU5</accession>
<dbReference type="GO" id="GO:0008173">
    <property type="term" value="F:RNA methyltransferase activity"/>
    <property type="evidence" value="ECO:0007669"/>
    <property type="project" value="InterPro"/>
</dbReference>
<evidence type="ECO:0000256" key="3">
    <source>
        <dbReference type="SAM" id="MobiDB-lite"/>
    </source>
</evidence>
<keyword evidence="1 5" id="KW-0489">Methyltransferase</keyword>
<gene>
    <name evidence="5" type="ORF">CEE69_30075</name>
</gene>
<reference evidence="5 6" key="1">
    <citation type="submission" date="2017-06" db="EMBL/GenBank/DDBJ databases">
        <title>Description of Rhodopirellula bahusiensis sp. nov.</title>
        <authorList>
            <person name="Kizina J."/>
            <person name="Harder J."/>
        </authorList>
    </citation>
    <scope>NUCLEOTIDE SEQUENCE [LARGE SCALE GENOMIC DNA]</scope>
    <source>
        <strain evidence="5 6">SWK21</strain>
    </source>
</reference>
<dbReference type="InterPro" id="IPR029028">
    <property type="entry name" value="Alpha/beta_knot_MTases"/>
</dbReference>
<dbReference type="InterPro" id="IPR051259">
    <property type="entry name" value="rRNA_Methyltransferase"/>
</dbReference>
<feature type="domain" description="tRNA/rRNA methyltransferase SpoU type" evidence="4">
    <location>
        <begin position="145"/>
        <end position="289"/>
    </location>
</feature>
<dbReference type="EMBL" id="NIZW01000044">
    <property type="protein sequence ID" value="PHQ31608.1"/>
    <property type="molecule type" value="Genomic_DNA"/>
</dbReference>
<dbReference type="InterPro" id="IPR029064">
    <property type="entry name" value="Ribosomal_eL30-like_sf"/>
</dbReference>
<evidence type="ECO:0000256" key="2">
    <source>
        <dbReference type="ARBA" id="ARBA00022679"/>
    </source>
</evidence>
<evidence type="ECO:0000256" key="1">
    <source>
        <dbReference type="ARBA" id="ARBA00022603"/>
    </source>
</evidence>
<name>A0A2G1VXU5_9BACT</name>
<organism evidence="5 6">
    <name type="scientific">Rhodopirellula bahusiensis</name>
    <dbReference type="NCBI Taxonomy" id="2014065"/>
    <lineage>
        <taxon>Bacteria</taxon>
        <taxon>Pseudomonadati</taxon>
        <taxon>Planctomycetota</taxon>
        <taxon>Planctomycetia</taxon>
        <taxon>Pirellulales</taxon>
        <taxon>Pirellulaceae</taxon>
        <taxon>Rhodopirellula</taxon>
    </lineage>
</organism>
<proteinExistence type="predicted"/>
<dbReference type="Proteomes" id="UP000225740">
    <property type="component" value="Unassembled WGS sequence"/>
</dbReference>
<dbReference type="Gene3D" id="3.40.1280.10">
    <property type="match status" value="1"/>
</dbReference>
<keyword evidence="6" id="KW-1185">Reference proteome</keyword>
<keyword evidence="2 5" id="KW-0808">Transferase</keyword>
<protein>
    <submittedName>
        <fullName evidence="5">rRNA methyltransferase</fullName>
    </submittedName>
</protein>
<dbReference type="SUPFAM" id="SSF75217">
    <property type="entry name" value="alpha/beta knot"/>
    <property type="match status" value="1"/>
</dbReference>
<dbReference type="Pfam" id="PF00588">
    <property type="entry name" value="SpoU_methylase"/>
    <property type="match status" value="1"/>
</dbReference>
<dbReference type="GO" id="GO:0006396">
    <property type="term" value="P:RNA processing"/>
    <property type="evidence" value="ECO:0007669"/>
    <property type="project" value="InterPro"/>
</dbReference>
<dbReference type="InterPro" id="IPR001537">
    <property type="entry name" value="SpoU_MeTrfase"/>
</dbReference>
<feature type="compositionally biased region" description="Basic and acidic residues" evidence="3">
    <location>
        <begin position="33"/>
        <end position="42"/>
    </location>
</feature>
<dbReference type="InterPro" id="IPR029026">
    <property type="entry name" value="tRNA_m1G_MTases_N"/>
</dbReference>
<dbReference type="GO" id="GO:0032259">
    <property type="term" value="P:methylation"/>
    <property type="evidence" value="ECO:0007669"/>
    <property type="project" value="UniProtKB-KW"/>
</dbReference>
<dbReference type="PANTHER" id="PTHR43191:SF12">
    <property type="entry name" value="RRNA METHYLASE"/>
    <property type="match status" value="1"/>
</dbReference>